<dbReference type="InterPro" id="IPR051610">
    <property type="entry name" value="GPI/OXD"/>
</dbReference>
<dbReference type="OrthoDB" id="305577at2157"/>
<keyword evidence="4" id="KW-1185">Reference proteome</keyword>
<organism evidence="3 4">
    <name type="scientific">Halorientalis regularis</name>
    <dbReference type="NCBI Taxonomy" id="660518"/>
    <lineage>
        <taxon>Archaea</taxon>
        <taxon>Methanobacteriati</taxon>
        <taxon>Methanobacteriota</taxon>
        <taxon>Stenosarchaea group</taxon>
        <taxon>Halobacteria</taxon>
        <taxon>Halobacteriales</taxon>
        <taxon>Haloarculaceae</taxon>
        <taxon>Halorientalis</taxon>
    </lineage>
</organism>
<dbReference type="RefSeq" id="WP_092686504.1">
    <property type="nucleotide sequence ID" value="NZ_FNBK01000001.1"/>
</dbReference>
<dbReference type="InterPro" id="IPR014710">
    <property type="entry name" value="RmlC-like_jellyroll"/>
</dbReference>
<dbReference type="InterPro" id="IPR011051">
    <property type="entry name" value="RmlC_Cupin_sf"/>
</dbReference>
<dbReference type="Gene3D" id="2.60.120.10">
    <property type="entry name" value="Jelly Rolls"/>
    <property type="match status" value="1"/>
</dbReference>
<evidence type="ECO:0000256" key="1">
    <source>
        <dbReference type="ARBA" id="ARBA00022723"/>
    </source>
</evidence>
<name>A0A1G7FAS6_9EURY</name>
<protein>
    <submittedName>
        <fullName evidence="3">Cupin domain-containing protein</fullName>
    </submittedName>
</protein>
<evidence type="ECO:0000313" key="3">
    <source>
        <dbReference type="EMBL" id="SDE73030.1"/>
    </source>
</evidence>
<dbReference type="EMBL" id="FNBK01000001">
    <property type="protein sequence ID" value="SDE73030.1"/>
    <property type="molecule type" value="Genomic_DNA"/>
</dbReference>
<dbReference type="AlphaFoldDB" id="A0A1G7FAS6"/>
<gene>
    <name evidence="3" type="ORF">SAMN05216218_101106</name>
</gene>
<dbReference type="SUPFAM" id="SSF51182">
    <property type="entry name" value="RmlC-like cupins"/>
    <property type="match status" value="1"/>
</dbReference>
<evidence type="ECO:0000313" key="4">
    <source>
        <dbReference type="Proteomes" id="UP000199076"/>
    </source>
</evidence>
<sequence length="112" mass="12441">MAYQKASTDDVESVIDDEYGGMWFLKEALDTDEVGVTVMRLEPGSKGKPHDHSEDGQEEVYCVVEGEVVVEFDGETVTLGENEAVRIDPDQRRQLRNESDDLARLVLVGAPI</sequence>
<dbReference type="GO" id="GO:0046872">
    <property type="term" value="F:metal ion binding"/>
    <property type="evidence" value="ECO:0007669"/>
    <property type="project" value="UniProtKB-KW"/>
</dbReference>
<dbReference type="PANTHER" id="PTHR35848:SF9">
    <property type="entry name" value="SLL1358 PROTEIN"/>
    <property type="match status" value="1"/>
</dbReference>
<dbReference type="Proteomes" id="UP000199076">
    <property type="component" value="Unassembled WGS sequence"/>
</dbReference>
<feature type="domain" description="Cupin type-2" evidence="2">
    <location>
        <begin position="38"/>
        <end position="108"/>
    </location>
</feature>
<keyword evidence="1" id="KW-0479">Metal-binding</keyword>
<dbReference type="PANTHER" id="PTHR35848">
    <property type="entry name" value="OXALATE-BINDING PROTEIN"/>
    <property type="match status" value="1"/>
</dbReference>
<dbReference type="Pfam" id="PF07883">
    <property type="entry name" value="Cupin_2"/>
    <property type="match status" value="1"/>
</dbReference>
<reference evidence="4" key="1">
    <citation type="submission" date="2016-10" db="EMBL/GenBank/DDBJ databases">
        <authorList>
            <person name="Varghese N."/>
            <person name="Submissions S."/>
        </authorList>
    </citation>
    <scope>NUCLEOTIDE SEQUENCE [LARGE SCALE GENOMIC DNA]</scope>
    <source>
        <strain evidence="4">IBRC-M 10760</strain>
    </source>
</reference>
<evidence type="ECO:0000259" key="2">
    <source>
        <dbReference type="Pfam" id="PF07883"/>
    </source>
</evidence>
<dbReference type="InterPro" id="IPR013096">
    <property type="entry name" value="Cupin_2"/>
</dbReference>
<accession>A0A1G7FAS6</accession>
<proteinExistence type="predicted"/>
<dbReference type="STRING" id="660518.SAMN05216218_101106"/>